<comment type="caution">
    <text evidence="1">The sequence shown here is derived from an EMBL/GenBank/DDBJ whole genome shotgun (WGS) entry which is preliminary data.</text>
</comment>
<protein>
    <submittedName>
        <fullName evidence="1">Uncharacterized protein</fullName>
    </submittedName>
</protein>
<sequence length="37" mass="4380">MQSVKFSCLRKMKSHAFQQFAVQITDKTFDEMPLMLN</sequence>
<gene>
    <name evidence="1" type="ORF">EV674_1221</name>
</gene>
<evidence type="ECO:0000313" key="2">
    <source>
        <dbReference type="Proteomes" id="UP000295182"/>
    </source>
</evidence>
<evidence type="ECO:0000313" key="1">
    <source>
        <dbReference type="EMBL" id="TCP15930.1"/>
    </source>
</evidence>
<name>A0A4R2N506_9BURK</name>
<keyword evidence="2" id="KW-1185">Reference proteome</keyword>
<accession>A0A4R2N506</accession>
<proteinExistence type="predicted"/>
<organism evidence="1 2">
    <name type="scientific">Simplicispira metamorpha</name>
    <dbReference type="NCBI Taxonomy" id="80881"/>
    <lineage>
        <taxon>Bacteria</taxon>
        <taxon>Pseudomonadati</taxon>
        <taxon>Pseudomonadota</taxon>
        <taxon>Betaproteobacteria</taxon>
        <taxon>Burkholderiales</taxon>
        <taxon>Comamonadaceae</taxon>
        <taxon>Simplicispira</taxon>
    </lineage>
</organism>
<reference evidence="1 2" key="1">
    <citation type="submission" date="2019-03" db="EMBL/GenBank/DDBJ databases">
        <title>Genomic Encyclopedia of Type Strains, Phase IV (KMG-IV): sequencing the most valuable type-strain genomes for metagenomic binning, comparative biology and taxonomic classification.</title>
        <authorList>
            <person name="Goeker M."/>
        </authorList>
    </citation>
    <scope>NUCLEOTIDE SEQUENCE [LARGE SCALE GENOMIC DNA]</scope>
    <source>
        <strain evidence="1 2">DSM 1837</strain>
    </source>
</reference>
<dbReference type="AlphaFoldDB" id="A0A4R2N506"/>
<dbReference type="EMBL" id="SLXH01000022">
    <property type="protein sequence ID" value="TCP15930.1"/>
    <property type="molecule type" value="Genomic_DNA"/>
</dbReference>
<dbReference type="Proteomes" id="UP000295182">
    <property type="component" value="Unassembled WGS sequence"/>
</dbReference>